<gene>
    <name evidence="8" type="ORF">FBY41_3240</name>
</gene>
<sequence>MDHDQTKAPVLETIERFRDIGTYTFSLPGHRFGAGIDDGTARVISRDTFGADVIMAKSSVGEAEELYAAAVGARQAVFTTCGSSISIHVGLLTITGPGSTILVDRNVHKSVVASLILSGANPVWLHPSWDEERQVAHPATSTEVERALEEHPDTEAVLLITPTEYGTGADVAAAAKLCHARGVPLMVDEAWGGHFGFHPDPPTAAVKAGADLAVQSLHKADGGLCQASMILVAGDLVDPVDLRLRLDLITTTSPSALIYGSIDGWRRHLALDGKEIIDGALRRAAELRRRLAKLEGLHVDDERILETEGVSEWDPLKLCVDVSGLGITGYLAKSWLQEHRRIAAQLGDSRRVVFSLTYADDDAAVDRLFAAMVQLAQDPPASDAPPPQIPPLEQLELEQVMSPRDAFFAETDQVQDPVGRISAEMVSPYPPGVPTVLPGERWTDPVLTYLRAAKAAGATIPDASDPELTSFRVVKEG</sequence>
<name>A0A543HHV8_9MICO</name>
<dbReference type="Pfam" id="PF01276">
    <property type="entry name" value="OKR_DC_1"/>
    <property type="match status" value="1"/>
</dbReference>
<keyword evidence="3" id="KW-0210">Decarboxylase</keyword>
<dbReference type="OrthoDB" id="9815233at2"/>
<feature type="domain" description="Orn/Lys/Arg decarboxylase C-terminal" evidence="7">
    <location>
        <begin position="398"/>
        <end position="461"/>
    </location>
</feature>
<protein>
    <submittedName>
        <fullName evidence="8">Arginine/lysine/ornithine decarboxylase</fullName>
    </submittedName>
</protein>
<feature type="domain" description="Orn/Lys/Arg decarboxylases family 1 pyridoxal-P attachment site" evidence="6">
    <location>
        <begin position="9"/>
        <end position="362"/>
    </location>
</feature>
<dbReference type="PANTHER" id="PTHR43277">
    <property type="entry name" value="ARGININE DECARBOXYLASE"/>
    <property type="match status" value="1"/>
</dbReference>
<comment type="similarity">
    <text evidence="2">Belongs to the Orn/Lys/Arg decarboxylase class-I family.</text>
</comment>
<dbReference type="InterPro" id="IPR015424">
    <property type="entry name" value="PyrdxlP-dep_Trfase"/>
</dbReference>
<comment type="cofactor">
    <cofactor evidence="1">
        <name>pyridoxal 5'-phosphate</name>
        <dbReference type="ChEBI" id="CHEBI:597326"/>
    </cofactor>
</comment>
<evidence type="ECO:0000259" key="6">
    <source>
        <dbReference type="Pfam" id="PF01276"/>
    </source>
</evidence>
<evidence type="ECO:0000313" key="8">
    <source>
        <dbReference type="EMBL" id="TQM57902.1"/>
    </source>
</evidence>
<evidence type="ECO:0000313" key="9">
    <source>
        <dbReference type="Proteomes" id="UP000316747"/>
    </source>
</evidence>
<proteinExistence type="inferred from homology"/>
<accession>A0A543HHV8</accession>
<dbReference type="PANTHER" id="PTHR43277:SF4">
    <property type="entry name" value="ARGININE DECARBOXYLASE"/>
    <property type="match status" value="1"/>
</dbReference>
<reference evidence="8 9" key="1">
    <citation type="submission" date="2019-06" db="EMBL/GenBank/DDBJ databases">
        <title>Genome sequencing of plant associated microbes to promote plant fitness in Sorghum bicolor and Oryza sativa.</title>
        <authorList>
            <person name="Coleman-Derr D."/>
        </authorList>
    </citation>
    <scope>NUCLEOTIDE SEQUENCE [LARGE SCALE GENOMIC DNA]</scope>
    <source>
        <strain evidence="8 9">KV-663</strain>
    </source>
</reference>
<evidence type="ECO:0000256" key="4">
    <source>
        <dbReference type="ARBA" id="ARBA00022898"/>
    </source>
</evidence>
<evidence type="ECO:0000256" key="5">
    <source>
        <dbReference type="ARBA" id="ARBA00023239"/>
    </source>
</evidence>
<keyword evidence="5" id="KW-0456">Lyase</keyword>
<keyword evidence="4" id="KW-0663">Pyridoxal phosphate</keyword>
<dbReference type="InterPro" id="IPR036633">
    <property type="entry name" value="Prn/Lys/Arg_de-COase_C_sf"/>
</dbReference>
<dbReference type="AlphaFoldDB" id="A0A543HHV8"/>
<dbReference type="GO" id="GO:0016831">
    <property type="term" value="F:carboxy-lyase activity"/>
    <property type="evidence" value="ECO:0007669"/>
    <property type="project" value="UniProtKB-KW"/>
</dbReference>
<keyword evidence="9" id="KW-1185">Reference proteome</keyword>
<evidence type="ECO:0000259" key="7">
    <source>
        <dbReference type="Pfam" id="PF03711"/>
    </source>
</evidence>
<dbReference type="InterPro" id="IPR052357">
    <property type="entry name" value="Orn_Lys_Arg_decarboxylase-I"/>
</dbReference>
<comment type="caution">
    <text evidence="8">The sequence shown here is derived from an EMBL/GenBank/DDBJ whole genome shotgun (WGS) entry which is preliminary data.</text>
</comment>
<evidence type="ECO:0000256" key="1">
    <source>
        <dbReference type="ARBA" id="ARBA00001933"/>
    </source>
</evidence>
<dbReference type="Pfam" id="PF03711">
    <property type="entry name" value="OKR_DC_1_C"/>
    <property type="match status" value="1"/>
</dbReference>
<evidence type="ECO:0000256" key="2">
    <source>
        <dbReference type="ARBA" id="ARBA00010671"/>
    </source>
</evidence>
<dbReference type="InterPro" id="IPR008286">
    <property type="entry name" value="Prn/Lys/Arg_de-COase_C"/>
</dbReference>
<dbReference type="SUPFAM" id="SSF55904">
    <property type="entry name" value="Ornithine decarboxylase C-terminal domain"/>
    <property type="match status" value="1"/>
</dbReference>
<dbReference type="InterPro" id="IPR000310">
    <property type="entry name" value="Orn/Lys/Arg_deCO2ase_major_dom"/>
</dbReference>
<evidence type="ECO:0000256" key="3">
    <source>
        <dbReference type="ARBA" id="ARBA00022793"/>
    </source>
</evidence>
<dbReference type="RefSeq" id="WP_141845306.1">
    <property type="nucleotide sequence ID" value="NZ_VFPM01000003.1"/>
</dbReference>
<dbReference type="InterPro" id="IPR015421">
    <property type="entry name" value="PyrdxlP-dep_Trfase_major"/>
</dbReference>
<organism evidence="8 9">
    <name type="scientific">Humibacillus xanthopallidus</name>
    <dbReference type="NCBI Taxonomy" id="412689"/>
    <lineage>
        <taxon>Bacteria</taxon>
        <taxon>Bacillati</taxon>
        <taxon>Actinomycetota</taxon>
        <taxon>Actinomycetes</taxon>
        <taxon>Micrococcales</taxon>
        <taxon>Intrasporangiaceae</taxon>
        <taxon>Humibacillus</taxon>
    </lineage>
</organism>
<dbReference type="Proteomes" id="UP000316747">
    <property type="component" value="Unassembled WGS sequence"/>
</dbReference>
<dbReference type="EMBL" id="VFPM01000003">
    <property type="protein sequence ID" value="TQM57902.1"/>
    <property type="molecule type" value="Genomic_DNA"/>
</dbReference>
<dbReference type="Gene3D" id="3.40.640.10">
    <property type="entry name" value="Type I PLP-dependent aspartate aminotransferase-like (Major domain)"/>
    <property type="match status" value="1"/>
</dbReference>
<dbReference type="Gene3D" id="3.90.100.10">
    <property type="entry name" value="Orn/Lys/Arg decarboxylase, C-terminal domain"/>
    <property type="match status" value="1"/>
</dbReference>
<dbReference type="SUPFAM" id="SSF53383">
    <property type="entry name" value="PLP-dependent transferases"/>
    <property type="match status" value="1"/>
</dbReference>